<evidence type="ECO:0000313" key="1">
    <source>
        <dbReference type="EMBL" id="OHX10383.1"/>
    </source>
</evidence>
<keyword evidence="4" id="KW-1185">Reference proteome</keyword>
<organism evidence="1 3">
    <name type="scientific">Chromobacterium sphagni</name>
    <dbReference type="NCBI Taxonomy" id="1903179"/>
    <lineage>
        <taxon>Bacteria</taxon>
        <taxon>Pseudomonadati</taxon>
        <taxon>Pseudomonadota</taxon>
        <taxon>Betaproteobacteria</taxon>
        <taxon>Neisseriales</taxon>
        <taxon>Chromobacteriaceae</taxon>
        <taxon>Chromobacterium</taxon>
    </lineage>
</organism>
<dbReference type="SUPFAM" id="SSF46689">
    <property type="entry name" value="Homeodomain-like"/>
    <property type="match status" value="1"/>
</dbReference>
<evidence type="ECO:0000313" key="4">
    <source>
        <dbReference type="Proteomes" id="UP000180280"/>
    </source>
</evidence>
<dbReference type="RefSeq" id="WP_071114934.1">
    <property type="nucleotide sequence ID" value="NZ_MKCS01000004.1"/>
</dbReference>
<gene>
    <name evidence="2" type="ORF">BI344_21995</name>
    <name evidence="1" type="ORF">BI347_21595</name>
</gene>
<dbReference type="Proteomes" id="UP000180088">
    <property type="component" value="Unassembled WGS sequence"/>
</dbReference>
<evidence type="ECO:0008006" key="5">
    <source>
        <dbReference type="Google" id="ProtNLM"/>
    </source>
</evidence>
<dbReference type="InterPro" id="IPR009057">
    <property type="entry name" value="Homeodomain-like_sf"/>
</dbReference>
<accession>A0A1S1WT53</accession>
<sequence>MGLSGKQIDTRQRLLRKGLAMVARTGVRGLVVRELAAAGVNLGRFVYHFGNRERFISELVELWYAPIYRQLRPVARLQSGDALSRLQAVLEQLLELAAQNAGFLSHVLADALAGEPAAQAFVLRLPSRHFRLLIVLLSRAQRQGRLIAAPAPQLLGYLMAAIGMPLLLARGPLAACDWLPPAVRQLQAWMADIEAARQRLDWALAGISTRGESQ</sequence>
<comment type="caution">
    <text evidence="1">The sequence shown here is derived from an EMBL/GenBank/DDBJ whole genome shotgun (WGS) entry which is preliminary data.</text>
</comment>
<dbReference type="EMBL" id="MKCS01000004">
    <property type="protein sequence ID" value="OHX10383.1"/>
    <property type="molecule type" value="Genomic_DNA"/>
</dbReference>
<evidence type="ECO:0000313" key="3">
    <source>
        <dbReference type="Proteomes" id="UP000180088"/>
    </source>
</evidence>
<evidence type="ECO:0000313" key="2">
    <source>
        <dbReference type="EMBL" id="OHX15551.1"/>
    </source>
</evidence>
<dbReference type="STRING" id="1903179.BI347_21595"/>
<proteinExistence type="predicted"/>
<dbReference type="AlphaFoldDB" id="A0A1S1WT53"/>
<dbReference type="InterPro" id="IPR036271">
    <property type="entry name" value="Tet_transcr_reg_TetR-rel_C_sf"/>
</dbReference>
<dbReference type="SUPFAM" id="SSF48498">
    <property type="entry name" value="Tetracyclin repressor-like, C-terminal domain"/>
    <property type="match status" value="1"/>
</dbReference>
<protein>
    <recommendedName>
        <fullName evidence="5">HTH tetR-type domain-containing protein</fullName>
    </recommendedName>
</protein>
<dbReference type="OrthoDB" id="2356263at2"/>
<dbReference type="EMBL" id="MKCT01000092">
    <property type="protein sequence ID" value="OHX15551.1"/>
    <property type="molecule type" value="Genomic_DNA"/>
</dbReference>
<name>A0A1S1WT53_9NEIS</name>
<reference evidence="3 4" key="1">
    <citation type="submission" date="2016-09" db="EMBL/GenBank/DDBJ databases">
        <title>Chromobacterium muskegensis sp. nov., an insecticidal bacterium isolated from Sphagnum bogs.</title>
        <authorList>
            <person name="Sparks M.E."/>
            <person name="Blackburn M.B."/>
            <person name="Gundersen-Rindal D.E."/>
            <person name="Mitchell A."/>
            <person name="Farrar R."/>
            <person name="Kuhar D."/>
        </authorList>
    </citation>
    <scope>NUCLEOTIDE SEQUENCE [LARGE SCALE GENOMIC DNA]</scope>
    <source>
        <strain evidence="2 4">14B-1</strain>
        <strain evidence="1 3">37-2</strain>
    </source>
</reference>
<dbReference type="Gene3D" id="1.10.357.10">
    <property type="entry name" value="Tetracycline Repressor, domain 2"/>
    <property type="match status" value="1"/>
</dbReference>
<dbReference type="Proteomes" id="UP000180280">
    <property type="component" value="Unassembled WGS sequence"/>
</dbReference>